<gene>
    <name evidence="3" type="ORF">RM877_19625</name>
</gene>
<evidence type="ECO:0000259" key="2">
    <source>
        <dbReference type="Pfam" id="PF01551"/>
    </source>
</evidence>
<feature type="chain" id="PRO_5044769924" evidence="1">
    <location>
        <begin position="36"/>
        <end position="266"/>
    </location>
</feature>
<dbReference type="FunFam" id="2.70.70.10:FF:000013">
    <property type="entry name" value="Peptidase family M23"/>
    <property type="match status" value="1"/>
</dbReference>
<dbReference type="InterPro" id="IPR016047">
    <property type="entry name" value="M23ase_b-sheet_dom"/>
</dbReference>
<reference evidence="4" key="1">
    <citation type="submission" date="2023-07" db="EMBL/GenBank/DDBJ databases">
        <title>30 novel species of actinomycetes from the DSMZ collection.</title>
        <authorList>
            <person name="Nouioui I."/>
        </authorList>
    </citation>
    <scope>NUCLEOTIDE SEQUENCE [LARGE SCALE GENOMIC DNA]</scope>
    <source>
        <strain evidence="4">DSM 41981</strain>
    </source>
</reference>
<evidence type="ECO:0000313" key="4">
    <source>
        <dbReference type="Proteomes" id="UP001183535"/>
    </source>
</evidence>
<evidence type="ECO:0000313" key="3">
    <source>
        <dbReference type="EMBL" id="MDT0436900.1"/>
    </source>
</evidence>
<feature type="domain" description="M23ase beta-sheet core" evidence="2">
    <location>
        <begin position="156"/>
        <end position="243"/>
    </location>
</feature>
<dbReference type="EMBL" id="JAVRES010000009">
    <property type="protein sequence ID" value="MDT0436900.1"/>
    <property type="molecule type" value="Genomic_DNA"/>
</dbReference>
<comment type="caution">
    <text evidence="3">The sequence shown here is derived from an EMBL/GenBank/DDBJ whole genome shotgun (WGS) entry which is preliminary data.</text>
</comment>
<name>A0ABD5EQK8_9ACTN</name>
<sequence length="266" mass="28857">MRRDHRARVPRPLPRIAVALTAALLIALAPPPAHAADLSPRSDAAALLRHHEEARARVERLRAEHAPRDVVRAADRRRWALRGELWNLLRGWQRASGDPVAVDPSGRAGHCPVAPRRMRRAAHPGAGSGTRSWTAPTRSYRLSAGYRARGDHWAGRHTGQDFAVPSGTPVHAVGPGTVRITTCGDGYGNQVLVRHPGGYFTQYAHLSRIAVRAGQRVLAGQRVGSSGATGNATGPHVHFEVRITPYLGSAVPPLPWLRQKAVRIGR</sequence>
<keyword evidence="3" id="KW-0378">Hydrolase</keyword>
<evidence type="ECO:0000256" key="1">
    <source>
        <dbReference type="SAM" id="SignalP"/>
    </source>
</evidence>
<dbReference type="AlphaFoldDB" id="A0ABD5EQK8"/>
<dbReference type="Proteomes" id="UP001183535">
    <property type="component" value="Unassembled WGS sequence"/>
</dbReference>
<accession>A0ABD5EQK8</accession>
<dbReference type="SUPFAM" id="SSF51261">
    <property type="entry name" value="Duplicated hybrid motif"/>
    <property type="match status" value="1"/>
</dbReference>
<dbReference type="PANTHER" id="PTHR21666">
    <property type="entry name" value="PEPTIDASE-RELATED"/>
    <property type="match status" value="1"/>
</dbReference>
<proteinExistence type="predicted"/>
<dbReference type="EC" id="3.4.-.-" evidence="3"/>
<dbReference type="CDD" id="cd12797">
    <property type="entry name" value="M23_peptidase"/>
    <property type="match status" value="1"/>
</dbReference>
<protein>
    <submittedName>
        <fullName evidence="3">M23 family metallopeptidase</fullName>
        <ecNumber evidence="3">3.4.-.-</ecNumber>
    </submittedName>
</protein>
<keyword evidence="4" id="KW-1185">Reference proteome</keyword>
<feature type="signal peptide" evidence="1">
    <location>
        <begin position="1"/>
        <end position="35"/>
    </location>
</feature>
<dbReference type="Gene3D" id="2.70.70.10">
    <property type="entry name" value="Glucose Permease (Domain IIA)"/>
    <property type="match status" value="1"/>
</dbReference>
<dbReference type="InterPro" id="IPR011055">
    <property type="entry name" value="Dup_hybrid_motif"/>
</dbReference>
<dbReference type="Pfam" id="PF01551">
    <property type="entry name" value="Peptidase_M23"/>
    <property type="match status" value="1"/>
</dbReference>
<dbReference type="RefSeq" id="WP_311638689.1">
    <property type="nucleotide sequence ID" value="NZ_JAVRES010000009.1"/>
</dbReference>
<keyword evidence="1" id="KW-0732">Signal</keyword>
<dbReference type="PANTHER" id="PTHR21666:SF270">
    <property type="entry name" value="MUREIN HYDROLASE ACTIVATOR ENVC"/>
    <property type="match status" value="1"/>
</dbReference>
<organism evidence="3 4">
    <name type="scientific">Streptomyces doudnae</name>
    <dbReference type="NCBI Taxonomy" id="3075536"/>
    <lineage>
        <taxon>Bacteria</taxon>
        <taxon>Bacillati</taxon>
        <taxon>Actinomycetota</taxon>
        <taxon>Actinomycetes</taxon>
        <taxon>Kitasatosporales</taxon>
        <taxon>Streptomycetaceae</taxon>
        <taxon>Streptomyces</taxon>
    </lineage>
</organism>
<dbReference type="GO" id="GO:0016787">
    <property type="term" value="F:hydrolase activity"/>
    <property type="evidence" value="ECO:0007669"/>
    <property type="project" value="UniProtKB-KW"/>
</dbReference>
<dbReference type="InterPro" id="IPR050570">
    <property type="entry name" value="Cell_wall_metabolism_enzyme"/>
</dbReference>